<evidence type="ECO:0000313" key="3">
    <source>
        <dbReference type="EMBL" id="BAY96867.1"/>
    </source>
</evidence>
<organism evidence="3 4">
    <name type="scientific">Tolypothrix tenuis PCC 7101</name>
    <dbReference type="NCBI Taxonomy" id="231146"/>
    <lineage>
        <taxon>Bacteria</taxon>
        <taxon>Bacillati</taxon>
        <taxon>Cyanobacteriota</taxon>
        <taxon>Cyanophyceae</taxon>
        <taxon>Nostocales</taxon>
        <taxon>Tolypothrichaceae</taxon>
        <taxon>Tolypothrix</taxon>
    </lineage>
</organism>
<gene>
    <name evidence="3" type="ORF">NIES37_08040</name>
</gene>
<evidence type="ECO:0000256" key="1">
    <source>
        <dbReference type="SAM" id="MobiDB-lite"/>
    </source>
</evidence>
<dbReference type="RefSeq" id="WP_096574015.1">
    <property type="nucleotide sequence ID" value="NZ_CAWNJS010000001.1"/>
</dbReference>
<accession>A0A1Z4MTT4</accession>
<evidence type="ECO:0000313" key="4">
    <source>
        <dbReference type="Proteomes" id="UP000218785"/>
    </source>
</evidence>
<feature type="signal peptide" evidence="2">
    <location>
        <begin position="1"/>
        <end position="31"/>
    </location>
</feature>
<dbReference type="Proteomes" id="UP000218785">
    <property type="component" value="Chromosome"/>
</dbReference>
<keyword evidence="4" id="KW-1185">Reference proteome</keyword>
<sequence>MKKIFLPLTKLAAITVAGISFASLLAQPSLAQLGTVDSGNSGDLNQNNANPFPGAGSSDFNMFNLIHQANFGALNWNADQQNQQLDEATLEFKKRQQQAIQNQGQLGTAPQSSPLIILPQNPAPGQTAPAKN</sequence>
<proteinExistence type="predicted"/>
<dbReference type="EMBL" id="AP018248">
    <property type="protein sequence ID" value="BAY96867.1"/>
    <property type="molecule type" value="Genomic_DNA"/>
</dbReference>
<feature type="chain" id="PRO_5012915939" evidence="2">
    <location>
        <begin position="32"/>
        <end position="132"/>
    </location>
</feature>
<feature type="region of interest" description="Disordered" evidence="1">
    <location>
        <begin position="95"/>
        <end position="132"/>
    </location>
</feature>
<dbReference type="KEGG" id="ttq:NIES37_08040"/>
<evidence type="ECO:0000256" key="2">
    <source>
        <dbReference type="SAM" id="SignalP"/>
    </source>
</evidence>
<keyword evidence="2" id="KW-0732">Signal</keyword>
<name>A0A1Z4MTT4_9CYAN</name>
<dbReference type="AlphaFoldDB" id="A0A1Z4MTT4"/>
<protein>
    <submittedName>
        <fullName evidence="3">Uncharacterized protein</fullName>
    </submittedName>
</protein>
<reference evidence="3 4" key="1">
    <citation type="submission" date="2017-06" db="EMBL/GenBank/DDBJ databases">
        <title>Genome sequencing of cyanobaciteial culture collection at National Institute for Environmental Studies (NIES).</title>
        <authorList>
            <person name="Hirose Y."/>
            <person name="Shimura Y."/>
            <person name="Fujisawa T."/>
            <person name="Nakamura Y."/>
            <person name="Kawachi M."/>
        </authorList>
    </citation>
    <scope>NUCLEOTIDE SEQUENCE [LARGE SCALE GENOMIC DNA]</scope>
    <source>
        <strain evidence="3 4">NIES-37</strain>
    </source>
</reference>